<reference evidence="1 2" key="1">
    <citation type="submission" date="2023-01" db="EMBL/GenBank/DDBJ databases">
        <authorList>
            <person name="Whitehead M."/>
        </authorList>
    </citation>
    <scope>NUCLEOTIDE SEQUENCE [LARGE SCALE GENOMIC DNA]</scope>
</reference>
<organism evidence="1 2">
    <name type="scientific">Macrosiphum euphorbiae</name>
    <name type="common">potato aphid</name>
    <dbReference type="NCBI Taxonomy" id="13131"/>
    <lineage>
        <taxon>Eukaryota</taxon>
        <taxon>Metazoa</taxon>
        <taxon>Ecdysozoa</taxon>
        <taxon>Arthropoda</taxon>
        <taxon>Hexapoda</taxon>
        <taxon>Insecta</taxon>
        <taxon>Pterygota</taxon>
        <taxon>Neoptera</taxon>
        <taxon>Paraneoptera</taxon>
        <taxon>Hemiptera</taxon>
        <taxon>Sternorrhyncha</taxon>
        <taxon>Aphidomorpha</taxon>
        <taxon>Aphidoidea</taxon>
        <taxon>Aphididae</taxon>
        <taxon>Macrosiphini</taxon>
        <taxon>Macrosiphum</taxon>
    </lineage>
</organism>
<keyword evidence="2" id="KW-1185">Reference proteome</keyword>
<name>A0AAV0XVC8_9HEMI</name>
<comment type="caution">
    <text evidence="1">The sequence shown here is derived from an EMBL/GenBank/DDBJ whole genome shotgun (WGS) entry which is preliminary data.</text>
</comment>
<dbReference type="AlphaFoldDB" id="A0AAV0XVC8"/>
<evidence type="ECO:0000313" key="2">
    <source>
        <dbReference type="Proteomes" id="UP001160148"/>
    </source>
</evidence>
<protein>
    <submittedName>
        <fullName evidence="1">Uncharacterized protein</fullName>
    </submittedName>
</protein>
<accession>A0AAV0XVC8</accession>
<dbReference type="Proteomes" id="UP001160148">
    <property type="component" value="Unassembled WGS sequence"/>
</dbReference>
<gene>
    <name evidence="1" type="ORF">MEUPH1_LOCUS26354</name>
</gene>
<sequence>MLILVGQTYVKIYVWIFTTNDEAITASEIPASVDMATEPPTTSALITAISTPPHQSLTPPQPSRILKSLSLKTQTPYTLTARPIRQLPRLTQII</sequence>
<dbReference type="EMBL" id="CARXXK010001036">
    <property type="protein sequence ID" value="CAI6372495.1"/>
    <property type="molecule type" value="Genomic_DNA"/>
</dbReference>
<proteinExistence type="predicted"/>
<evidence type="ECO:0000313" key="1">
    <source>
        <dbReference type="EMBL" id="CAI6372495.1"/>
    </source>
</evidence>